<evidence type="ECO:0000256" key="1">
    <source>
        <dbReference type="SAM" id="Phobius"/>
    </source>
</evidence>
<dbReference type="InterPro" id="IPR007492">
    <property type="entry name" value="LytTR_DNA-bd_dom"/>
</dbReference>
<dbReference type="EMBL" id="NBWU01000009">
    <property type="protein sequence ID" value="PCE62454.1"/>
    <property type="molecule type" value="Genomic_DNA"/>
</dbReference>
<sequence length="292" mass="34050">MLHQIKAYLSYEIFFHTGNLWRSSLWIGGMLFLLMFTLEPHSFDQLPFSHQLRAALMNIWPFMLGYILACTLYRRDAKNWKRWHHYILIVIGTLITTALLVLSNSMLNGFMVANGYDFDPYLTIRPRSVLVTLMLNAALFTSLNYAKYLSFLKKKLNKNINAKLNANIENDVQDVYLRGRNKNEILRIPSHRLICLKSEGHYIKIVHLAGEKQELKITVFRNTLKEMELQTVTLPSAFKCHKSYIINLNMVRSIRGKAQQSYLYLRHLDDPIPISPAKIGVLRKYVEMRKVG</sequence>
<dbReference type="OrthoDB" id="1118393at2"/>
<evidence type="ECO:0000313" key="4">
    <source>
        <dbReference type="Proteomes" id="UP000219559"/>
    </source>
</evidence>
<dbReference type="GO" id="GO:0003677">
    <property type="term" value="F:DNA binding"/>
    <property type="evidence" value="ECO:0007669"/>
    <property type="project" value="InterPro"/>
</dbReference>
<feature type="transmembrane region" description="Helical" evidence="1">
    <location>
        <begin position="58"/>
        <end position="74"/>
    </location>
</feature>
<protein>
    <recommendedName>
        <fullName evidence="2">HTH LytTR-type domain-containing protein</fullName>
    </recommendedName>
</protein>
<dbReference type="RefSeq" id="WP_097443825.1">
    <property type="nucleotide sequence ID" value="NZ_NBWU01000009.1"/>
</dbReference>
<dbReference type="SMART" id="SM00850">
    <property type="entry name" value="LytTR"/>
    <property type="match status" value="1"/>
</dbReference>
<feature type="transmembrane region" description="Helical" evidence="1">
    <location>
        <begin position="86"/>
        <end position="107"/>
    </location>
</feature>
<dbReference type="Pfam" id="PF04397">
    <property type="entry name" value="LytTR"/>
    <property type="match status" value="1"/>
</dbReference>
<keyword evidence="1" id="KW-0812">Transmembrane</keyword>
<comment type="caution">
    <text evidence="3">The sequence shown here is derived from an EMBL/GenBank/DDBJ whole genome shotgun (WGS) entry which is preliminary data.</text>
</comment>
<feature type="transmembrane region" description="Helical" evidence="1">
    <location>
        <begin position="127"/>
        <end position="146"/>
    </location>
</feature>
<keyword evidence="1" id="KW-1133">Transmembrane helix</keyword>
<gene>
    <name evidence="3" type="ORF">B7P33_19065</name>
</gene>
<evidence type="ECO:0000313" key="3">
    <source>
        <dbReference type="EMBL" id="PCE62454.1"/>
    </source>
</evidence>
<evidence type="ECO:0000259" key="2">
    <source>
        <dbReference type="PROSITE" id="PS50930"/>
    </source>
</evidence>
<keyword evidence="1" id="KW-0472">Membrane</keyword>
<dbReference type="Gene3D" id="2.40.50.1020">
    <property type="entry name" value="LytTr DNA-binding domain"/>
    <property type="match status" value="1"/>
</dbReference>
<name>A0A2A4G396_9FLAO</name>
<accession>A0A2A4G396</accession>
<reference evidence="3 4" key="1">
    <citation type="submission" date="2017-04" db="EMBL/GenBank/DDBJ databases">
        <title>A new member of the family Flavobacteriaceae isolated from ascidians.</title>
        <authorList>
            <person name="Chen L."/>
        </authorList>
    </citation>
    <scope>NUCLEOTIDE SEQUENCE [LARGE SCALE GENOMIC DNA]</scope>
    <source>
        <strain evidence="3 4">HQA918</strain>
    </source>
</reference>
<organism evidence="3 4">
    <name type="scientific">Sediminicola luteus</name>
    <dbReference type="NCBI Taxonomy" id="319238"/>
    <lineage>
        <taxon>Bacteria</taxon>
        <taxon>Pseudomonadati</taxon>
        <taxon>Bacteroidota</taxon>
        <taxon>Flavobacteriia</taxon>
        <taxon>Flavobacteriales</taxon>
        <taxon>Flavobacteriaceae</taxon>
        <taxon>Sediminicola</taxon>
    </lineage>
</organism>
<dbReference type="Proteomes" id="UP000219559">
    <property type="component" value="Unassembled WGS sequence"/>
</dbReference>
<feature type="domain" description="HTH LytTR-type" evidence="2">
    <location>
        <begin position="238"/>
        <end position="288"/>
    </location>
</feature>
<proteinExistence type="predicted"/>
<dbReference type="PROSITE" id="PS50930">
    <property type="entry name" value="HTH_LYTTR"/>
    <property type="match status" value="1"/>
</dbReference>
<keyword evidence="4" id="KW-1185">Reference proteome</keyword>
<dbReference type="AlphaFoldDB" id="A0A2A4G396"/>
<feature type="transmembrane region" description="Helical" evidence="1">
    <location>
        <begin position="20"/>
        <end position="38"/>
    </location>
</feature>